<feature type="domain" description="DUF397" evidence="2">
    <location>
        <begin position="9"/>
        <end position="62"/>
    </location>
</feature>
<dbReference type="InterPro" id="IPR007278">
    <property type="entry name" value="DUF397"/>
</dbReference>
<dbReference type="Pfam" id="PF04149">
    <property type="entry name" value="DUF397"/>
    <property type="match status" value="1"/>
</dbReference>
<dbReference type="EMBL" id="QLYX01000003">
    <property type="protein sequence ID" value="RAY15694.1"/>
    <property type="molecule type" value="Genomic_DNA"/>
</dbReference>
<keyword evidence="4" id="KW-1185">Reference proteome</keyword>
<dbReference type="AlphaFoldDB" id="A0A365H986"/>
<proteinExistence type="predicted"/>
<evidence type="ECO:0000256" key="1">
    <source>
        <dbReference type="SAM" id="MobiDB-lite"/>
    </source>
</evidence>
<dbReference type="Proteomes" id="UP000251891">
    <property type="component" value="Unassembled WGS sequence"/>
</dbReference>
<accession>A0A365H986</accession>
<dbReference type="OrthoDB" id="3432106at2"/>
<evidence type="ECO:0000313" key="4">
    <source>
        <dbReference type="Proteomes" id="UP000251891"/>
    </source>
</evidence>
<protein>
    <submittedName>
        <fullName evidence="3">DUF397 domain-containing protein</fullName>
    </submittedName>
</protein>
<sequence length="70" mass="7486">MNTPDLSAARWRRSSRSGDTGGNCVELAGLASHVALRDSKDPDGPALVFPAADFADILHRIKAGMLESHR</sequence>
<comment type="caution">
    <text evidence="3">The sequence shown here is derived from an EMBL/GenBank/DDBJ whole genome shotgun (WGS) entry which is preliminary data.</text>
</comment>
<feature type="region of interest" description="Disordered" evidence="1">
    <location>
        <begin position="1"/>
        <end position="22"/>
    </location>
</feature>
<name>A0A365H986_9ACTN</name>
<reference evidence="3 4" key="1">
    <citation type="submission" date="2018-06" db="EMBL/GenBank/DDBJ databases">
        <title>Actinomadura craniellae sp. nov. isolated from marine sponge Craniella sp.</title>
        <authorList>
            <person name="Li L."/>
            <person name="Xu Q.H."/>
            <person name="Lin H.W."/>
            <person name="Lu Y.H."/>
        </authorList>
    </citation>
    <scope>NUCLEOTIDE SEQUENCE [LARGE SCALE GENOMIC DNA]</scope>
    <source>
        <strain evidence="3 4">LHW63021</strain>
    </source>
</reference>
<organism evidence="3 4">
    <name type="scientific">Actinomadura craniellae</name>
    <dbReference type="NCBI Taxonomy" id="2231787"/>
    <lineage>
        <taxon>Bacteria</taxon>
        <taxon>Bacillati</taxon>
        <taxon>Actinomycetota</taxon>
        <taxon>Actinomycetes</taxon>
        <taxon>Streptosporangiales</taxon>
        <taxon>Thermomonosporaceae</taxon>
        <taxon>Actinomadura</taxon>
    </lineage>
</organism>
<gene>
    <name evidence="3" type="ORF">DPM19_07880</name>
</gene>
<dbReference type="RefSeq" id="WP_111864189.1">
    <property type="nucleotide sequence ID" value="NZ_QLYX01000003.1"/>
</dbReference>
<evidence type="ECO:0000313" key="3">
    <source>
        <dbReference type="EMBL" id="RAY15694.1"/>
    </source>
</evidence>
<evidence type="ECO:0000259" key="2">
    <source>
        <dbReference type="Pfam" id="PF04149"/>
    </source>
</evidence>